<evidence type="ECO:0000313" key="1">
    <source>
        <dbReference type="EnsemblPlants" id="AVESA.00010b.r2.1AG0025100.1.CDS.1"/>
    </source>
</evidence>
<name>A0ACD5TBK0_AVESA</name>
<accession>A0ACD5TBK0</accession>
<organism evidence="1 2">
    <name type="scientific">Avena sativa</name>
    <name type="common">Oat</name>
    <dbReference type="NCBI Taxonomy" id="4498"/>
    <lineage>
        <taxon>Eukaryota</taxon>
        <taxon>Viridiplantae</taxon>
        <taxon>Streptophyta</taxon>
        <taxon>Embryophyta</taxon>
        <taxon>Tracheophyta</taxon>
        <taxon>Spermatophyta</taxon>
        <taxon>Magnoliopsida</taxon>
        <taxon>Liliopsida</taxon>
        <taxon>Poales</taxon>
        <taxon>Poaceae</taxon>
        <taxon>BOP clade</taxon>
        <taxon>Pooideae</taxon>
        <taxon>Poodae</taxon>
        <taxon>Poeae</taxon>
        <taxon>Poeae Chloroplast Group 1 (Aveneae type)</taxon>
        <taxon>Aveninae</taxon>
        <taxon>Avena</taxon>
    </lineage>
</organism>
<evidence type="ECO:0000313" key="2">
    <source>
        <dbReference type="Proteomes" id="UP001732700"/>
    </source>
</evidence>
<protein>
    <submittedName>
        <fullName evidence="1">Uncharacterized protein</fullName>
    </submittedName>
</protein>
<dbReference type="Proteomes" id="UP001732700">
    <property type="component" value="Chromosome 1A"/>
</dbReference>
<proteinExistence type="predicted"/>
<reference evidence="1" key="2">
    <citation type="submission" date="2025-09" db="UniProtKB">
        <authorList>
            <consortium name="EnsemblPlants"/>
        </authorList>
    </citation>
    <scope>IDENTIFICATION</scope>
</reference>
<keyword evidence="2" id="KW-1185">Reference proteome</keyword>
<reference evidence="1" key="1">
    <citation type="submission" date="2021-05" db="EMBL/GenBank/DDBJ databases">
        <authorList>
            <person name="Scholz U."/>
            <person name="Mascher M."/>
            <person name="Fiebig A."/>
        </authorList>
    </citation>
    <scope>NUCLEOTIDE SEQUENCE [LARGE SCALE GENOMIC DNA]</scope>
</reference>
<dbReference type="EnsemblPlants" id="AVESA.00010b.r2.1AG0025100.1">
    <property type="protein sequence ID" value="AVESA.00010b.r2.1AG0025100.1.CDS.1"/>
    <property type="gene ID" value="AVESA.00010b.r2.1AG0025100"/>
</dbReference>
<sequence>MAAPTPAFTDSFLVEENNYGAFIRIVRQNMIKYCTDRRPDGIVQPVLPLEQPVPSRWFHVLLRNTKTNTSSITLAVRMDNLYLVGFKTLAGVWWEFGKEGDTRLIKGSKWLGFGGRYQDLIGQKALDTVTLGRAEMSLAVDVLARYVTPKAASEEPQGLQVDPYAVPKSKLAKLVIMICEGLRFFTVSGTVDKKFDTVNATITDIEGKQVNKWDRICVAVFKWAKDPSAKFPDLEKVGVKNKTDAERVVALVKDQPN</sequence>